<dbReference type="RefSeq" id="WP_188719235.1">
    <property type="nucleotide sequence ID" value="NZ_BMIF01000001.1"/>
</dbReference>
<dbReference type="PANTHER" id="PTHR13887">
    <property type="entry name" value="GLUTATHIONE S-TRANSFERASE KAPPA"/>
    <property type="match status" value="1"/>
</dbReference>
<comment type="caution">
    <text evidence="2">The sequence shown here is derived from an EMBL/GenBank/DDBJ whole genome shotgun (WGS) entry which is preliminary data.</text>
</comment>
<dbReference type="GO" id="GO:0016491">
    <property type="term" value="F:oxidoreductase activity"/>
    <property type="evidence" value="ECO:0007669"/>
    <property type="project" value="InterPro"/>
</dbReference>
<gene>
    <name evidence="2" type="ORF">GCM10011385_03840</name>
</gene>
<accession>A0A916VYL7</accession>
<evidence type="ECO:0000313" key="3">
    <source>
        <dbReference type="Proteomes" id="UP000636264"/>
    </source>
</evidence>
<dbReference type="EMBL" id="BMIF01000001">
    <property type="protein sequence ID" value="GGA53595.1"/>
    <property type="molecule type" value="Genomic_DNA"/>
</dbReference>
<dbReference type="InterPro" id="IPR001853">
    <property type="entry name" value="DSBA-like_thioredoxin_dom"/>
</dbReference>
<protein>
    <submittedName>
        <fullName evidence="2">DSBA oxidoreductase</fullName>
    </submittedName>
</protein>
<dbReference type="CDD" id="cd03024">
    <property type="entry name" value="DsbA_FrnE"/>
    <property type="match status" value="1"/>
</dbReference>
<reference evidence="2" key="1">
    <citation type="journal article" date="2014" name="Int. J. Syst. Evol. Microbiol.">
        <title>Complete genome sequence of Corynebacterium casei LMG S-19264T (=DSM 44701T), isolated from a smear-ripened cheese.</title>
        <authorList>
            <consortium name="US DOE Joint Genome Institute (JGI-PGF)"/>
            <person name="Walter F."/>
            <person name="Albersmeier A."/>
            <person name="Kalinowski J."/>
            <person name="Ruckert C."/>
        </authorList>
    </citation>
    <scope>NUCLEOTIDE SEQUENCE</scope>
    <source>
        <strain evidence="2">CGMCC 1.15320</strain>
    </source>
</reference>
<dbReference type="Gene3D" id="3.40.30.10">
    <property type="entry name" value="Glutaredoxin"/>
    <property type="match status" value="1"/>
</dbReference>
<keyword evidence="3" id="KW-1185">Reference proteome</keyword>
<dbReference type="SUPFAM" id="SSF52833">
    <property type="entry name" value="Thioredoxin-like"/>
    <property type="match status" value="1"/>
</dbReference>
<dbReference type="InterPro" id="IPR036249">
    <property type="entry name" value="Thioredoxin-like_sf"/>
</dbReference>
<evidence type="ECO:0000313" key="2">
    <source>
        <dbReference type="EMBL" id="GGA53595.1"/>
    </source>
</evidence>
<dbReference type="Proteomes" id="UP000636264">
    <property type="component" value="Unassembled WGS sequence"/>
</dbReference>
<dbReference type="PANTHER" id="PTHR13887:SF41">
    <property type="entry name" value="THIOREDOXIN SUPERFAMILY PROTEIN"/>
    <property type="match status" value="1"/>
</dbReference>
<evidence type="ECO:0000259" key="1">
    <source>
        <dbReference type="Pfam" id="PF01323"/>
    </source>
</evidence>
<name>A0A916VYL7_9HYPH</name>
<organism evidence="2 3">
    <name type="scientific">Nitratireductor aestuarii</name>
    <dbReference type="NCBI Taxonomy" id="1735103"/>
    <lineage>
        <taxon>Bacteria</taxon>
        <taxon>Pseudomonadati</taxon>
        <taxon>Pseudomonadota</taxon>
        <taxon>Alphaproteobacteria</taxon>
        <taxon>Hyphomicrobiales</taxon>
        <taxon>Phyllobacteriaceae</taxon>
        <taxon>Nitratireductor</taxon>
    </lineage>
</organism>
<reference evidence="2" key="2">
    <citation type="submission" date="2020-09" db="EMBL/GenBank/DDBJ databases">
        <authorList>
            <person name="Sun Q."/>
            <person name="Zhou Y."/>
        </authorList>
    </citation>
    <scope>NUCLEOTIDE SEQUENCE</scope>
    <source>
        <strain evidence="2">CGMCC 1.15320</strain>
    </source>
</reference>
<dbReference type="Pfam" id="PF01323">
    <property type="entry name" value="DSBA"/>
    <property type="match status" value="1"/>
</dbReference>
<dbReference type="AlphaFoldDB" id="A0A916VYL7"/>
<feature type="domain" description="DSBA-like thioredoxin" evidence="1">
    <location>
        <begin position="7"/>
        <end position="209"/>
    </location>
</feature>
<proteinExistence type="predicted"/>
<sequence>MTTTTVTVDVVSDVVCPWCYLGMRNLLQAWSKLGQDAISLYWRPFQLDPTVPAAGLDRQEYMLGKFGSVDRINSAHDRLKELGKAVGIAFNFDAIKIAPNTLDAHRIIYWAGTLSPETQTRLVAALFRGYFEEGRNIGDHEVLLAIASEIGMNTAHARELLRTDTNRKEVLEAITAAQRMGISGVPCFLIENRYVISGAQPPEVLENAIRQVAEAKANGELDNGQ</sequence>